<dbReference type="STRING" id="270498.CHK_2213"/>
<name>A0A0M2NIR9_9FIRM</name>
<gene>
    <name evidence="1" type="ORF">CHK_2213</name>
</gene>
<keyword evidence="2" id="KW-1185">Reference proteome</keyword>
<evidence type="ECO:0000313" key="1">
    <source>
        <dbReference type="EMBL" id="KKI50150.1"/>
    </source>
</evidence>
<organism evidence="1 2">
    <name type="scientific">Christensenella hongkongensis</name>
    <dbReference type="NCBI Taxonomy" id="270498"/>
    <lineage>
        <taxon>Bacteria</taxon>
        <taxon>Bacillati</taxon>
        <taxon>Bacillota</taxon>
        <taxon>Clostridia</taxon>
        <taxon>Christensenellales</taxon>
        <taxon>Christensenellaceae</taxon>
        <taxon>Christensenella</taxon>
    </lineage>
</organism>
<reference evidence="1 2" key="1">
    <citation type="submission" date="2015-04" db="EMBL/GenBank/DDBJ databases">
        <title>Draft genome sequence of bacteremic isolate Catabacter hongkongensis type strain HKU16T.</title>
        <authorList>
            <person name="Lau S.K."/>
            <person name="Teng J.L."/>
            <person name="Huang Y."/>
            <person name="Curreem S.O."/>
            <person name="Tsui S.K."/>
            <person name="Woo P.C."/>
        </authorList>
    </citation>
    <scope>NUCLEOTIDE SEQUENCE [LARGE SCALE GENOMIC DNA]</scope>
    <source>
        <strain evidence="1 2">HKU16</strain>
    </source>
</reference>
<dbReference type="AlphaFoldDB" id="A0A0M2NIR9"/>
<proteinExistence type="predicted"/>
<accession>A0A0M2NIR9</accession>
<protein>
    <submittedName>
        <fullName evidence="1">Uncharacterized protein</fullName>
    </submittedName>
</protein>
<comment type="caution">
    <text evidence="1">The sequence shown here is derived from an EMBL/GenBank/DDBJ whole genome shotgun (WGS) entry which is preliminary data.</text>
</comment>
<dbReference type="Proteomes" id="UP000034076">
    <property type="component" value="Unassembled WGS sequence"/>
</dbReference>
<dbReference type="EMBL" id="LAYJ01000112">
    <property type="protein sequence ID" value="KKI50150.1"/>
    <property type="molecule type" value="Genomic_DNA"/>
</dbReference>
<sequence length="42" mass="4792">MENQTIQSEKPLLSMPQRADVSIHACRPNGRPVFELIAIRLM</sequence>
<evidence type="ECO:0000313" key="2">
    <source>
        <dbReference type="Proteomes" id="UP000034076"/>
    </source>
</evidence>